<protein>
    <submittedName>
        <fullName evidence="1">Uncharacterized protein</fullName>
    </submittedName>
</protein>
<keyword evidence="2" id="KW-1185">Reference proteome</keyword>
<evidence type="ECO:0000313" key="1">
    <source>
        <dbReference type="EMBL" id="KAG9188075.1"/>
    </source>
</evidence>
<dbReference type="EMBL" id="JAANER010000006">
    <property type="protein sequence ID" value="KAG9188075.1"/>
    <property type="molecule type" value="Genomic_DNA"/>
</dbReference>
<dbReference type="Proteomes" id="UP001199106">
    <property type="component" value="Unassembled WGS sequence"/>
</dbReference>
<reference evidence="1" key="1">
    <citation type="submission" date="2021-07" db="EMBL/GenBank/DDBJ databases">
        <title>Genome Resource of American Ginseng Black Spot Pathogen Alternaria panax.</title>
        <authorList>
            <person name="Qiu C."/>
            <person name="Wang W."/>
            <person name="Liu Z."/>
        </authorList>
    </citation>
    <scope>NUCLEOTIDE SEQUENCE</scope>
    <source>
        <strain evidence="1">BNCC115425</strain>
    </source>
</reference>
<organism evidence="1 2">
    <name type="scientific">Alternaria panax</name>
    <dbReference type="NCBI Taxonomy" id="48097"/>
    <lineage>
        <taxon>Eukaryota</taxon>
        <taxon>Fungi</taxon>
        <taxon>Dikarya</taxon>
        <taxon>Ascomycota</taxon>
        <taxon>Pezizomycotina</taxon>
        <taxon>Dothideomycetes</taxon>
        <taxon>Pleosporomycetidae</taxon>
        <taxon>Pleosporales</taxon>
        <taxon>Pleosporineae</taxon>
        <taxon>Pleosporaceae</taxon>
        <taxon>Alternaria</taxon>
        <taxon>Alternaria sect. Panax</taxon>
    </lineage>
</organism>
<sequence length="264" mass="29517">MSATVRADALNFLNVTHDDELPGYDEAAIAPAYHGGVYDEALISYRLQQYDRKIQMLAAYDAPAASYRITTNSFRIFSKKPEMEVLHTSQDMRQRNIAALSYDNDGGFPWRPRAHFDYTPEDGLPTRYKMESLNFDDWSLTVGDKTYVWILEMRPIALGLCEKGSNRVIARFTYSDKGVLALRGAVVGDLTIFRDGLSLAPGGIDKVVCGTMLVVTFFKRMGRNYTNLRMDGSWRVGSVTRDMPLPSLHRGSAAGYSSLGNWAG</sequence>
<comment type="caution">
    <text evidence="1">The sequence shown here is derived from an EMBL/GenBank/DDBJ whole genome shotgun (WGS) entry which is preliminary data.</text>
</comment>
<dbReference type="AlphaFoldDB" id="A0AAD4FET3"/>
<accession>A0AAD4FET3</accession>
<evidence type="ECO:0000313" key="2">
    <source>
        <dbReference type="Proteomes" id="UP001199106"/>
    </source>
</evidence>
<gene>
    <name evidence="1" type="ORF">G6011_01998</name>
</gene>
<name>A0AAD4FET3_9PLEO</name>
<proteinExistence type="predicted"/>